<dbReference type="Proteomes" id="UP001209318">
    <property type="component" value="Unassembled WGS sequence"/>
</dbReference>
<name>A0AAE3IQX3_9BACI</name>
<comment type="caution">
    <text evidence="2">The sequence shown here is derived from an EMBL/GenBank/DDBJ whole genome shotgun (WGS) entry which is preliminary data.</text>
</comment>
<evidence type="ECO:0000313" key="3">
    <source>
        <dbReference type="Proteomes" id="UP001209318"/>
    </source>
</evidence>
<dbReference type="EMBL" id="JAOUSF010000002">
    <property type="protein sequence ID" value="MCU9612781.1"/>
    <property type="molecule type" value="Genomic_DNA"/>
</dbReference>
<sequence length="57" mass="6301">MHNARLFWGRRPFFFGPGPFVGGVLGGLLGSALIGPRPFYPPFYPYGGFGYGGPFFW</sequence>
<keyword evidence="1" id="KW-0812">Transmembrane</keyword>
<evidence type="ECO:0000313" key="2">
    <source>
        <dbReference type="EMBL" id="MCU9612781.1"/>
    </source>
</evidence>
<dbReference type="RefSeq" id="WP_263071993.1">
    <property type="nucleotide sequence ID" value="NZ_JAOUSF010000002.1"/>
</dbReference>
<organism evidence="2 3">
    <name type="scientific">Perspicuibacillus lycopersici</name>
    <dbReference type="NCBI Taxonomy" id="1325689"/>
    <lineage>
        <taxon>Bacteria</taxon>
        <taxon>Bacillati</taxon>
        <taxon>Bacillota</taxon>
        <taxon>Bacilli</taxon>
        <taxon>Bacillales</taxon>
        <taxon>Bacillaceae</taxon>
        <taxon>Perspicuibacillus</taxon>
    </lineage>
</organism>
<dbReference type="AlphaFoldDB" id="A0AAE3IQX3"/>
<proteinExistence type="predicted"/>
<feature type="transmembrane region" description="Helical" evidence="1">
    <location>
        <begin position="12"/>
        <end position="34"/>
    </location>
</feature>
<keyword evidence="3" id="KW-1185">Reference proteome</keyword>
<keyword evidence="1" id="KW-0472">Membrane</keyword>
<evidence type="ECO:0000256" key="1">
    <source>
        <dbReference type="SAM" id="Phobius"/>
    </source>
</evidence>
<protein>
    <submittedName>
        <fullName evidence="2">Uncharacterized protein</fullName>
    </submittedName>
</protein>
<gene>
    <name evidence="2" type="ORF">OEV98_04365</name>
</gene>
<accession>A0AAE3IQX3</accession>
<reference evidence="2" key="1">
    <citation type="submission" date="2022-10" db="EMBL/GenBank/DDBJ databases">
        <title>Description of Fervidibacillus gen. nov. in the family Fervidibacillaceae fam. nov. with two species, Fervidibacillus albus sp. nov., and Fervidibacillus halotolerans sp. nov., isolated from tidal flat sediments.</title>
        <authorList>
            <person name="Kwon K.K."/>
            <person name="Yang S.-H."/>
        </authorList>
    </citation>
    <scope>NUCLEOTIDE SEQUENCE</scope>
    <source>
        <strain evidence="2">JCM 19140</strain>
    </source>
</reference>
<keyword evidence="1" id="KW-1133">Transmembrane helix</keyword>